<dbReference type="EMBL" id="JAJNBZ010000006">
    <property type="protein sequence ID" value="MCE5169697.1"/>
    <property type="molecule type" value="Genomic_DNA"/>
</dbReference>
<dbReference type="RefSeq" id="WP_233696613.1">
    <property type="nucleotide sequence ID" value="NZ_JAJNBZ010000006.1"/>
</dbReference>
<name>A0ABS8YDS1_9BACL</name>
<evidence type="ECO:0000313" key="1">
    <source>
        <dbReference type="EMBL" id="MCE5169697.1"/>
    </source>
</evidence>
<reference evidence="1 2" key="1">
    <citation type="submission" date="2021-11" db="EMBL/GenBank/DDBJ databases">
        <title>Draft genome sequence of Paenibacillus profundus YoMME, a new Gram-positive bacteria with exoelectrogenic properties.</title>
        <authorList>
            <person name="Hubenova Y."/>
            <person name="Hubenova E."/>
            <person name="Manasiev Y."/>
            <person name="Peykov S."/>
            <person name="Mitov M."/>
        </authorList>
    </citation>
    <scope>NUCLEOTIDE SEQUENCE [LARGE SCALE GENOMIC DNA]</scope>
    <source>
        <strain evidence="1 2">YoMME</strain>
    </source>
</reference>
<keyword evidence="2" id="KW-1185">Reference proteome</keyword>
<dbReference type="Proteomes" id="UP001199916">
    <property type="component" value="Unassembled WGS sequence"/>
</dbReference>
<sequence>MTIYQGNGAYCYANSASMLLSTIGENISPTLIEVLTGFALGASLSQNNMIFFDNGASSPDQGINRAFEILGFHVIEKVCGEKEQIPLEELRKDLSKSPVMLGPFDMGYLTYMPNHQYLGGCDHYVLALNMNEKEVLLHDPAGYPFVWLPFEQLELAWKAEQITCSQGSYRCWVSPKRISNPSLDDIYDKAIQLFRSSYDDQHKFALQGNHLTGRNAIRFKAEQIRNERFVDGEIGHFIHFAFPLGARRALDFSLFFSGRHEELKKLKEQQARLFGTCQTLAMSKKWAEVAETLELLADVEGKIESTILTL</sequence>
<evidence type="ECO:0000313" key="2">
    <source>
        <dbReference type="Proteomes" id="UP001199916"/>
    </source>
</evidence>
<accession>A0ABS8YDS1</accession>
<proteinExistence type="predicted"/>
<organism evidence="1 2">
    <name type="scientific">Paenibacillus profundus</name>
    <dbReference type="NCBI Taxonomy" id="1173085"/>
    <lineage>
        <taxon>Bacteria</taxon>
        <taxon>Bacillati</taxon>
        <taxon>Bacillota</taxon>
        <taxon>Bacilli</taxon>
        <taxon>Bacillales</taxon>
        <taxon>Paenibacillaceae</taxon>
        <taxon>Paenibacillus</taxon>
    </lineage>
</organism>
<comment type="caution">
    <text evidence="1">The sequence shown here is derived from an EMBL/GenBank/DDBJ whole genome shotgun (WGS) entry which is preliminary data.</text>
</comment>
<protein>
    <recommendedName>
        <fullName evidence="3">Butirosin biosynthesis protein H N-terminal domain-containing protein</fullName>
    </recommendedName>
</protein>
<dbReference type="Gene3D" id="3.90.70.10">
    <property type="entry name" value="Cysteine proteinases"/>
    <property type="match status" value="1"/>
</dbReference>
<evidence type="ECO:0008006" key="3">
    <source>
        <dbReference type="Google" id="ProtNLM"/>
    </source>
</evidence>
<gene>
    <name evidence="1" type="ORF">LQV63_10265</name>
</gene>